<dbReference type="Proteomes" id="UP000054481">
    <property type="component" value="Unassembled WGS sequence"/>
</dbReference>
<dbReference type="EMBL" id="KQ030532">
    <property type="protein sequence ID" value="KJZ73702.1"/>
    <property type="molecule type" value="Genomic_DNA"/>
</dbReference>
<gene>
    <name evidence="1" type="ORF">HIM_06820</name>
</gene>
<keyword evidence="2" id="KW-1185">Reference proteome</keyword>
<reference evidence="1 2" key="1">
    <citation type="journal article" date="2014" name="Genome Biol. Evol.">
        <title>Comparative genomics and transcriptomics analyses reveal divergent lifestyle features of nematode endoparasitic fungus Hirsutella minnesotensis.</title>
        <authorList>
            <person name="Lai Y."/>
            <person name="Liu K."/>
            <person name="Zhang X."/>
            <person name="Zhang X."/>
            <person name="Li K."/>
            <person name="Wang N."/>
            <person name="Shu C."/>
            <person name="Wu Y."/>
            <person name="Wang C."/>
            <person name="Bushley K.E."/>
            <person name="Xiang M."/>
            <person name="Liu X."/>
        </authorList>
    </citation>
    <scope>NUCLEOTIDE SEQUENCE [LARGE SCALE GENOMIC DNA]</scope>
    <source>
        <strain evidence="1 2">3608</strain>
    </source>
</reference>
<organism evidence="1 2">
    <name type="scientific">Hirsutella minnesotensis 3608</name>
    <dbReference type="NCBI Taxonomy" id="1043627"/>
    <lineage>
        <taxon>Eukaryota</taxon>
        <taxon>Fungi</taxon>
        <taxon>Dikarya</taxon>
        <taxon>Ascomycota</taxon>
        <taxon>Pezizomycotina</taxon>
        <taxon>Sordariomycetes</taxon>
        <taxon>Hypocreomycetidae</taxon>
        <taxon>Hypocreales</taxon>
        <taxon>Ophiocordycipitaceae</taxon>
        <taxon>Hirsutella</taxon>
    </lineage>
</organism>
<proteinExistence type="predicted"/>
<sequence length="85" mass="9743">MPSAAAVDAPALAVVWDMRKPFPGFSHLTRGAVDRAELMALERVQFLDKFPYFYANLESRQYHEFLAFKSIEQIEYWRATAAALC</sequence>
<evidence type="ECO:0000313" key="2">
    <source>
        <dbReference type="Proteomes" id="UP000054481"/>
    </source>
</evidence>
<accession>A0A0F7ZZ69</accession>
<protein>
    <submittedName>
        <fullName evidence="1">Uncharacterized protein</fullName>
    </submittedName>
</protein>
<dbReference type="AlphaFoldDB" id="A0A0F7ZZ69"/>
<evidence type="ECO:0000313" key="1">
    <source>
        <dbReference type="EMBL" id="KJZ73702.1"/>
    </source>
</evidence>
<name>A0A0F7ZZ69_9HYPO</name>